<dbReference type="SUPFAM" id="SSF56801">
    <property type="entry name" value="Acetyl-CoA synthetase-like"/>
    <property type="match status" value="1"/>
</dbReference>
<reference evidence="1 2" key="1">
    <citation type="journal article" date="2019" name="Int. J. Syst. Evol. Microbiol.">
        <title>The Global Catalogue of Microorganisms (GCM) 10K type strain sequencing project: providing services to taxonomists for standard genome sequencing and annotation.</title>
        <authorList>
            <consortium name="The Broad Institute Genomics Platform"/>
            <consortium name="The Broad Institute Genome Sequencing Center for Infectious Disease"/>
            <person name="Wu L."/>
            <person name="Ma J."/>
        </authorList>
    </citation>
    <scope>NUCLEOTIDE SEQUENCE [LARGE SCALE GENOMIC DNA]</scope>
    <source>
        <strain evidence="1 2">GX26</strain>
    </source>
</reference>
<dbReference type="EMBL" id="JBHSXN010000001">
    <property type="protein sequence ID" value="MFC6951441.1"/>
    <property type="molecule type" value="Genomic_DNA"/>
</dbReference>
<dbReference type="InterPro" id="IPR042099">
    <property type="entry name" value="ANL_N_sf"/>
</dbReference>
<keyword evidence="2" id="KW-1185">Reference proteome</keyword>
<organism evidence="1 2">
    <name type="scientific">Halorubellus litoreus</name>
    <dbReference type="NCBI Taxonomy" id="755308"/>
    <lineage>
        <taxon>Archaea</taxon>
        <taxon>Methanobacteriati</taxon>
        <taxon>Methanobacteriota</taxon>
        <taxon>Stenosarchaea group</taxon>
        <taxon>Halobacteria</taxon>
        <taxon>Halobacteriales</taxon>
        <taxon>Halorubellaceae</taxon>
        <taxon>Halorubellus</taxon>
    </lineage>
</organism>
<dbReference type="AlphaFoldDB" id="A0ABD5V8V8"/>
<evidence type="ECO:0000313" key="2">
    <source>
        <dbReference type="Proteomes" id="UP001596395"/>
    </source>
</evidence>
<comment type="caution">
    <text evidence="1">The sequence shown here is derived from an EMBL/GenBank/DDBJ whole genome shotgun (WGS) entry which is preliminary data.</text>
</comment>
<dbReference type="Gene3D" id="3.40.50.12780">
    <property type="entry name" value="N-terminal domain of ligase-like"/>
    <property type="match status" value="1"/>
</dbReference>
<dbReference type="RefSeq" id="WP_336348474.1">
    <property type="nucleotide sequence ID" value="NZ_JAZAQL010000001.1"/>
</dbReference>
<accession>A0ABD5V8V8</accession>
<dbReference type="Proteomes" id="UP001596395">
    <property type="component" value="Unassembled WGS sequence"/>
</dbReference>
<evidence type="ECO:0000313" key="1">
    <source>
        <dbReference type="EMBL" id="MFC6951441.1"/>
    </source>
</evidence>
<name>A0ABD5V8V8_9EURY</name>
<gene>
    <name evidence="1" type="ORF">ACFQGB_01075</name>
</gene>
<sequence length="241" mass="25703">METLVDLVARSRRSDAPALRAPTHDQFYDYQRLCTTTWKTANFLHARGVRARSTVGVGDDPRAQPVLAVLASALLGAKAYVGAPRDVDARAVVAHVDDVDDYDLEPGTQRVAYGGDHDDPDVYHFEGDVWSENPTMPPEAQSRMDVNVALVTGTEALTHGELLAAATDVADRLSLSDEVEVAVRAPISDPRAFAAGVLAPLVVGGTVVFPDDDTVADAAVTAPDADDVPESRTLGVRDVEF</sequence>
<proteinExistence type="predicted"/>
<protein>
    <recommendedName>
        <fullName evidence="3">AMP-binding enzyme</fullName>
    </recommendedName>
</protein>
<evidence type="ECO:0008006" key="3">
    <source>
        <dbReference type="Google" id="ProtNLM"/>
    </source>
</evidence>